<protein>
    <submittedName>
        <fullName evidence="4">Short-chain dehydrogenase/reductase SDR</fullName>
    </submittedName>
</protein>
<dbReference type="PANTHER" id="PTHR43963:SF6">
    <property type="entry name" value="CHAIN DEHYDROGENASE FAMILY PROTEIN, PUTATIVE (AFU_ORTHOLOGUE AFUA_3G15350)-RELATED"/>
    <property type="match status" value="1"/>
</dbReference>
<dbReference type="STRING" id="485913.Krac_2753"/>
<accession>D6TZJ4</accession>
<comment type="similarity">
    <text evidence="1">Belongs to the short-chain dehydrogenases/reductases (SDR) family.</text>
</comment>
<dbReference type="SUPFAM" id="SSF51735">
    <property type="entry name" value="NAD(P)-binding Rossmann-fold domains"/>
    <property type="match status" value="1"/>
</dbReference>
<evidence type="ECO:0000313" key="5">
    <source>
        <dbReference type="Proteomes" id="UP000004508"/>
    </source>
</evidence>
<proteinExistence type="inferred from homology"/>
<dbReference type="Pfam" id="PF00106">
    <property type="entry name" value="adh_short"/>
    <property type="match status" value="1"/>
</dbReference>
<dbReference type="InterPro" id="IPR002347">
    <property type="entry name" value="SDR_fam"/>
</dbReference>
<dbReference type="InParanoid" id="D6TZJ4"/>
<dbReference type="PRINTS" id="PR00081">
    <property type="entry name" value="GDHRDH"/>
</dbReference>
<dbReference type="RefSeq" id="WP_007919739.1">
    <property type="nucleotide sequence ID" value="NZ_ADVG01000004.1"/>
</dbReference>
<evidence type="ECO:0000256" key="1">
    <source>
        <dbReference type="ARBA" id="ARBA00006484"/>
    </source>
</evidence>
<dbReference type="Proteomes" id="UP000004508">
    <property type="component" value="Unassembled WGS sequence"/>
</dbReference>
<gene>
    <name evidence="4" type="ORF">Krac_2753</name>
</gene>
<dbReference type="InterPro" id="IPR036291">
    <property type="entry name" value="NAD(P)-bd_dom_sf"/>
</dbReference>
<comment type="caution">
    <text evidence="4">The sequence shown here is derived from an EMBL/GenBank/DDBJ whole genome shotgun (WGS) entry which is preliminary data.</text>
</comment>
<evidence type="ECO:0000256" key="2">
    <source>
        <dbReference type="ARBA" id="ARBA00022857"/>
    </source>
</evidence>
<dbReference type="EMBL" id="ADVG01000004">
    <property type="protein sequence ID" value="EFH81984.1"/>
    <property type="molecule type" value="Genomic_DNA"/>
</dbReference>
<dbReference type="AlphaFoldDB" id="D6TZJ4"/>
<dbReference type="GO" id="GO:0016491">
    <property type="term" value="F:oxidoreductase activity"/>
    <property type="evidence" value="ECO:0007669"/>
    <property type="project" value="UniProtKB-KW"/>
</dbReference>
<evidence type="ECO:0000256" key="3">
    <source>
        <dbReference type="ARBA" id="ARBA00023002"/>
    </source>
</evidence>
<keyword evidence="5" id="KW-1185">Reference proteome</keyword>
<name>D6TZJ4_KTERA</name>
<dbReference type="OrthoDB" id="597510at2"/>
<organism evidence="4 5">
    <name type="scientific">Ktedonobacter racemifer DSM 44963</name>
    <dbReference type="NCBI Taxonomy" id="485913"/>
    <lineage>
        <taxon>Bacteria</taxon>
        <taxon>Bacillati</taxon>
        <taxon>Chloroflexota</taxon>
        <taxon>Ktedonobacteria</taxon>
        <taxon>Ktedonobacterales</taxon>
        <taxon>Ktedonobacteraceae</taxon>
        <taxon>Ktedonobacter</taxon>
    </lineage>
</organism>
<keyword evidence="2" id="KW-0521">NADP</keyword>
<dbReference type="Gene3D" id="3.40.50.720">
    <property type="entry name" value="NAD(P)-binding Rossmann-like Domain"/>
    <property type="match status" value="1"/>
</dbReference>
<dbReference type="PANTHER" id="PTHR43963">
    <property type="entry name" value="CARBONYL REDUCTASE 1-RELATED"/>
    <property type="match status" value="1"/>
</dbReference>
<dbReference type="eggNOG" id="COG1028">
    <property type="taxonomic scope" value="Bacteria"/>
</dbReference>
<keyword evidence="3" id="KW-0560">Oxidoreductase</keyword>
<evidence type="ECO:0000313" key="4">
    <source>
        <dbReference type="EMBL" id="EFH81984.1"/>
    </source>
</evidence>
<sequence length="278" mass="30431">MKKIALVTGANQGLGLALVRRLSWQWGKQGIVYLGARHRERGEEAVALLQAEGLSPHLAVVDVSDDASVQNCADLIGQRHGGIDILISNAAARIIPDIPSSEQITEFVTTNNHGTVRILRAFVPLLNEGGRLLVVTSAFGRLHYLPTHLHSHFDETTMSLSDVESVMDTYARAVQAGTAQQEGWPEWINIPSKIGQVTAMRVLAREMEKQVRQRGILINAVCPGLVDTAASRPWFTNMVEAQSPDEAAEDVIWLATLPKGTPAPYGELVQHKQVLPFR</sequence>
<reference evidence="4 5" key="1">
    <citation type="journal article" date="2011" name="Stand. Genomic Sci.">
        <title>Non-contiguous finished genome sequence and contextual data of the filamentous soil bacterium Ktedonobacter racemifer type strain (SOSP1-21).</title>
        <authorList>
            <person name="Chang Y.J."/>
            <person name="Land M."/>
            <person name="Hauser L."/>
            <person name="Chertkov O."/>
            <person name="Del Rio T.G."/>
            <person name="Nolan M."/>
            <person name="Copeland A."/>
            <person name="Tice H."/>
            <person name="Cheng J.F."/>
            <person name="Lucas S."/>
            <person name="Han C."/>
            <person name="Goodwin L."/>
            <person name="Pitluck S."/>
            <person name="Ivanova N."/>
            <person name="Ovchinikova G."/>
            <person name="Pati A."/>
            <person name="Chen A."/>
            <person name="Palaniappan K."/>
            <person name="Mavromatis K."/>
            <person name="Liolios K."/>
            <person name="Brettin T."/>
            <person name="Fiebig A."/>
            <person name="Rohde M."/>
            <person name="Abt B."/>
            <person name="Goker M."/>
            <person name="Detter J.C."/>
            <person name="Woyke T."/>
            <person name="Bristow J."/>
            <person name="Eisen J.A."/>
            <person name="Markowitz V."/>
            <person name="Hugenholtz P."/>
            <person name="Kyrpides N.C."/>
            <person name="Klenk H.P."/>
            <person name="Lapidus A."/>
        </authorList>
    </citation>
    <scope>NUCLEOTIDE SEQUENCE [LARGE SCALE GENOMIC DNA]</scope>
    <source>
        <strain evidence="5">DSM 44963</strain>
    </source>
</reference>